<dbReference type="SUPFAM" id="SSF53187">
    <property type="entry name" value="Zn-dependent exopeptidases"/>
    <property type="match status" value="1"/>
</dbReference>
<evidence type="ECO:0000256" key="8">
    <source>
        <dbReference type="ARBA" id="ARBA00023316"/>
    </source>
</evidence>
<evidence type="ECO:0000313" key="12">
    <source>
        <dbReference type="EMBL" id="TFY97153.1"/>
    </source>
</evidence>
<dbReference type="Gene3D" id="3.40.630.40">
    <property type="entry name" value="Zn-dependent exopeptidases"/>
    <property type="match status" value="1"/>
</dbReference>
<dbReference type="Pfam" id="PF11741">
    <property type="entry name" value="AMIN"/>
    <property type="match status" value="1"/>
</dbReference>
<sequence>MKNGPTRRDILQGGSLVLLLGAAQIARGATIVAVRVWPAPDYTRVTIESDSLLASKQIVVTNPPRLAVDLEGIELNPALRELVAKVQADDPFIAGIRVGQNAPGVVRLVIDLKQQALPQVFTLPPIAAYQHRLVLDFHPMKAADPLEDLIAQRLQEAGPRAPAPAPAPAPAATPARDPLGELIARQNEPPRPRTRASEPAALPPAPAAPAVATASRTDRLIIIALDPGHGGEDPGAVGPSGTREKDIVLQVAHRLRDRINATTVNGNPMRAFLTRDADFFVPLQVRVQKARRVQADLFVSIHADAFITPTARGASVFALSHGSASSSAARWLAEKENKADLIGGVNVKSQDQQVARAMLDMSTTAQINDSLKLGGALLGEIGTVGRLHKPKVEQAGFAVLKAPDIPSVLVETAFISNPEEEARLRSDEYQDSLADALMRGITRYFAANPPLARSRSV</sequence>
<evidence type="ECO:0000256" key="2">
    <source>
        <dbReference type="ARBA" id="ARBA00004418"/>
    </source>
</evidence>
<protein>
    <recommendedName>
        <fullName evidence="9">N-acetylmuramoyl-L-alanine amidase AmiC</fullName>
        <ecNumber evidence="4">3.5.1.28</ecNumber>
    </recommendedName>
</protein>
<dbReference type="OrthoDB" id="9806267at2"/>
<evidence type="ECO:0000256" key="6">
    <source>
        <dbReference type="ARBA" id="ARBA00022764"/>
    </source>
</evidence>
<keyword evidence="5" id="KW-0732">Signal</keyword>
<keyword evidence="8" id="KW-0961">Cell wall biogenesis/degradation</keyword>
<dbReference type="GO" id="GO:0071555">
    <property type="term" value="P:cell wall organization"/>
    <property type="evidence" value="ECO:0007669"/>
    <property type="project" value="UniProtKB-KW"/>
</dbReference>
<dbReference type="SMART" id="SM00646">
    <property type="entry name" value="Ami_3"/>
    <property type="match status" value="1"/>
</dbReference>
<feature type="region of interest" description="Disordered" evidence="10">
    <location>
        <begin position="184"/>
        <end position="213"/>
    </location>
</feature>
<dbReference type="EMBL" id="SMLK01000008">
    <property type="protein sequence ID" value="TFY97153.1"/>
    <property type="molecule type" value="Genomic_DNA"/>
</dbReference>
<dbReference type="Proteomes" id="UP000297839">
    <property type="component" value="Unassembled WGS sequence"/>
</dbReference>
<dbReference type="Gene3D" id="2.60.40.3500">
    <property type="match status" value="1"/>
</dbReference>
<evidence type="ECO:0000256" key="3">
    <source>
        <dbReference type="ARBA" id="ARBA00010860"/>
    </source>
</evidence>
<evidence type="ECO:0000256" key="7">
    <source>
        <dbReference type="ARBA" id="ARBA00022801"/>
    </source>
</evidence>
<dbReference type="PANTHER" id="PTHR30404:SF0">
    <property type="entry name" value="N-ACETYLMURAMOYL-L-ALANINE AMIDASE AMIC"/>
    <property type="match status" value="1"/>
</dbReference>
<reference evidence="12 13" key="1">
    <citation type="submission" date="2019-03" db="EMBL/GenBank/DDBJ databases">
        <title>Ramlibacter sp. 18x22-1, whole genome shotgun sequence.</title>
        <authorList>
            <person name="Zhang X."/>
            <person name="Feng G."/>
            <person name="Zhu H."/>
        </authorList>
    </citation>
    <scope>NUCLEOTIDE SEQUENCE [LARGE SCALE GENOMIC DNA]</scope>
    <source>
        <strain evidence="12 13">18x22-1</strain>
    </source>
</reference>
<keyword evidence="7" id="KW-0378">Hydrolase</keyword>
<gene>
    <name evidence="12" type="ORF">EZ216_18905</name>
</gene>
<dbReference type="EC" id="3.5.1.28" evidence="4"/>
<dbReference type="InterPro" id="IPR050695">
    <property type="entry name" value="N-acetylmuramoyl_amidase_3"/>
</dbReference>
<comment type="caution">
    <text evidence="12">The sequence shown here is derived from an EMBL/GenBank/DDBJ whole genome shotgun (WGS) entry which is preliminary data.</text>
</comment>
<evidence type="ECO:0000313" key="13">
    <source>
        <dbReference type="Proteomes" id="UP000297839"/>
    </source>
</evidence>
<dbReference type="RefSeq" id="WP_135251352.1">
    <property type="nucleotide sequence ID" value="NZ_SMLK01000008.1"/>
</dbReference>
<dbReference type="CDD" id="cd02696">
    <property type="entry name" value="MurNAc-LAA"/>
    <property type="match status" value="1"/>
</dbReference>
<keyword evidence="6" id="KW-0574">Periplasm</keyword>
<dbReference type="Pfam" id="PF01520">
    <property type="entry name" value="Amidase_3"/>
    <property type="match status" value="1"/>
</dbReference>
<evidence type="ECO:0000259" key="11">
    <source>
        <dbReference type="SMART" id="SM00646"/>
    </source>
</evidence>
<dbReference type="GO" id="GO:0009253">
    <property type="term" value="P:peptidoglycan catabolic process"/>
    <property type="evidence" value="ECO:0007669"/>
    <property type="project" value="InterPro"/>
</dbReference>
<comment type="similarity">
    <text evidence="3">Belongs to the N-acetylmuramoyl-L-alanine amidase 3 family.</text>
</comment>
<dbReference type="PANTHER" id="PTHR30404">
    <property type="entry name" value="N-ACETYLMURAMOYL-L-ALANINE AMIDASE"/>
    <property type="match status" value="1"/>
</dbReference>
<name>A0A4Z0BFB6_9BURK</name>
<dbReference type="AlphaFoldDB" id="A0A4Z0BFB6"/>
<feature type="domain" description="MurNAc-LAA" evidence="11">
    <location>
        <begin position="287"/>
        <end position="442"/>
    </location>
</feature>
<dbReference type="InterPro" id="IPR002508">
    <property type="entry name" value="MurNAc-LAA_cat"/>
</dbReference>
<dbReference type="InterPro" id="IPR021731">
    <property type="entry name" value="AMIN_dom"/>
</dbReference>
<proteinExistence type="inferred from homology"/>
<organism evidence="12 13">
    <name type="scientific">Ramlibacter humi</name>
    <dbReference type="NCBI Taxonomy" id="2530451"/>
    <lineage>
        <taxon>Bacteria</taxon>
        <taxon>Pseudomonadati</taxon>
        <taxon>Pseudomonadota</taxon>
        <taxon>Betaproteobacteria</taxon>
        <taxon>Burkholderiales</taxon>
        <taxon>Comamonadaceae</taxon>
        <taxon>Ramlibacter</taxon>
    </lineage>
</organism>
<accession>A0A4Z0BFB6</accession>
<evidence type="ECO:0000256" key="10">
    <source>
        <dbReference type="SAM" id="MobiDB-lite"/>
    </source>
</evidence>
<keyword evidence="13" id="KW-1185">Reference proteome</keyword>
<comment type="catalytic activity">
    <reaction evidence="1">
        <text>Hydrolyzes the link between N-acetylmuramoyl residues and L-amino acid residues in certain cell-wall glycopeptides.</text>
        <dbReference type="EC" id="3.5.1.28"/>
    </reaction>
</comment>
<comment type="subcellular location">
    <subcellularLocation>
        <location evidence="2">Periplasm</location>
    </subcellularLocation>
</comment>
<evidence type="ECO:0000256" key="4">
    <source>
        <dbReference type="ARBA" id="ARBA00011901"/>
    </source>
</evidence>
<evidence type="ECO:0000256" key="9">
    <source>
        <dbReference type="ARBA" id="ARBA00074581"/>
    </source>
</evidence>
<dbReference type="GO" id="GO:0008745">
    <property type="term" value="F:N-acetylmuramoyl-L-alanine amidase activity"/>
    <property type="evidence" value="ECO:0007669"/>
    <property type="project" value="UniProtKB-EC"/>
</dbReference>
<evidence type="ECO:0000256" key="5">
    <source>
        <dbReference type="ARBA" id="ARBA00022729"/>
    </source>
</evidence>
<evidence type="ECO:0000256" key="1">
    <source>
        <dbReference type="ARBA" id="ARBA00001561"/>
    </source>
</evidence>
<dbReference type="FunFam" id="3.40.630.40:FF:000001">
    <property type="entry name" value="N-acetylmuramoyl-L-alanine amidase"/>
    <property type="match status" value="1"/>
</dbReference>
<dbReference type="GO" id="GO:0030288">
    <property type="term" value="C:outer membrane-bounded periplasmic space"/>
    <property type="evidence" value="ECO:0007669"/>
    <property type="project" value="TreeGrafter"/>
</dbReference>